<dbReference type="SUPFAM" id="SSF55811">
    <property type="entry name" value="Nudix"/>
    <property type="match status" value="1"/>
</dbReference>
<dbReference type="PANTHER" id="PTHR43222:SF12">
    <property type="entry name" value="NUDIX HYDROLASE"/>
    <property type="match status" value="1"/>
</dbReference>
<evidence type="ECO:0000256" key="4">
    <source>
        <dbReference type="ARBA" id="ARBA00022842"/>
    </source>
</evidence>
<dbReference type="Gene3D" id="3.90.79.10">
    <property type="entry name" value="Nucleoside Triphosphate Pyrophosphohydrolase"/>
    <property type="match status" value="1"/>
</dbReference>
<dbReference type="InterPro" id="IPR020084">
    <property type="entry name" value="NUDIX_hydrolase_CS"/>
</dbReference>
<feature type="domain" description="Nudix hydrolase" evidence="6">
    <location>
        <begin position="36"/>
        <end position="167"/>
    </location>
</feature>
<dbReference type="AlphaFoldDB" id="A0A5R8ZM47"/>
<dbReference type="CDD" id="cd04674">
    <property type="entry name" value="NUDIX_Hydrolase"/>
    <property type="match status" value="1"/>
</dbReference>
<sequence length="170" mass="18149">MAIRNSHCSFCGAAYAPGLPWPRTCEECGNTGYLNPLPVAVLVLPVDGARTSGLLVVRRAVEPHRGLLALPGGFIDIGESWQQAAVREVREETGVVVDVAGVRLFDVLSAPDGTVLIFGLGPRTAADALPPVVPTAETSEWLVIDAPQELAFPLHTQVVARYFGREAQRP</sequence>
<keyword evidence="8" id="KW-1185">Reference proteome</keyword>
<protein>
    <submittedName>
        <fullName evidence="7">NUDIX domain-containing protein</fullName>
    </submittedName>
</protein>
<dbReference type="Proteomes" id="UP000309033">
    <property type="component" value="Unassembled WGS sequence"/>
</dbReference>
<gene>
    <name evidence="7" type="ORF">FED44_02320</name>
</gene>
<evidence type="ECO:0000313" key="7">
    <source>
        <dbReference type="EMBL" id="TLP66879.1"/>
    </source>
</evidence>
<evidence type="ECO:0000256" key="5">
    <source>
        <dbReference type="RuleBase" id="RU003476"/>
    </source>
</evidence>
<evidence type="ECO:0000256" key="2">
    <source>
        <dbReference type="ARBA" id="ARBA00005582"/>
    </source>
</evidence>
<evidence type="ECO:0000313" key="8">
    <source>
        <dbReference type="Proteomes" id="UP000309033"/>
    </source>
</evidence>
<organism evidence="7 8">
    <name type="scientific">Microbispora triticiradicis</name>
    <dbReference type="NCBI Taxonomy" id="2200763"/>
    <lineage>
        <taxon>Bacteria</taxon>
        <taxon>Bacillati</taxon>
        <taxon>Actinomycetota</taxon>
        <taxon>Actinomycetes</taxon>
        <taxon>Streptosporangiales</taxon>
        <taxon>Streptosporangiaceae</taxon>
        <taxon>Microbispora</taxon>
    </lineage>
</organism>
<dbReference type="EMBL" id="VANP01000001">
    <property type="protein sequence ID" value="TLP66879.1"/>
    <property type="molecule type" value="Genomic_DNA"/>
</dbReference>
<comment type="caution">
    <text evidence="7">The sequence shown here is derived from an EMBL/GenBank/DDBJ whole genome shotgun (WGS) entry which is preliminary data.</text>
</comment>
<comment type="similarity">
    <text evidence="2 5">Belongs to the Nudix hydrolase family.</text>
</comment>
<dbReference type="PANTHER" id="PTHR43222">
    <property type="entry name" value="NUDIX HYDROLASE 23"/>
    <property type="match status" value="1"/>
</dbReference>
<dbReference type="InterPro" id="IPR020476">
    <property type="entry name" value="Nudix_hydrolase"/>
</dbReference>
<dbReference type="PROSITE" id="PS51462">
    <property type="entry name" value="NUDIX"/>
    <property type="match status" value="1"/>
</dbReference>
<evidence type="ECO:0000256" key="1">
    <source>
        <dbReference type="ARBA" id="ARBA00001946"/>
    </source>
</evidence>
<reference evidence="7" key="1">
    <citation type="submission" date="2019-05" db="EMBL/GenBank/DDBJ databases">
        <title>Isolation, diversity and antifungal activity of Actinobacteria from wheat.</title>
        <authorList>
            <person name="Yu B."/>
        </authorList>
    </citation>
    <scope>NUCLEOTIDE SEQUENCE [LARGE SCALE GENOMIC DNA]</scope>
    <source>
        <strain evidence="7">NEAU-HEGS1-5</strain>
    </source>
</reference>
<dbReference type="OrthoDB" id="5417595at2"/>
<keyword evidence="4" id="KW-0460">Magnesium</keyword>
<dbReference type="InterPro" id="IPR000086">
    <property type="entry name" value="NUDIX_hydrolase_dom"/>
</dbReference>
<dbReference type="PROSITE" id="PS00893">
    <property type="entry name" value="NUDIX_BOX"/>
    <property type="match status" value="1"/>
</dbReference>
<dbReference type="InterPro" id="IPR015797">
    <property type="entry name" value="NUDIX_hydrolase-like_dom_sf"/>
</dbReference>
<name>A0A5R8ZM47_9ACTN</name>
<dbReference type="Pfam" id="PF00293">
    <property type="entry name" value="NUDIX"/>
    <property type="match status" value="1"/>
</dbReference>
<accession>A0A5R8ZM47</accession>
<evidence type="ECO:0000259" key="6">
    <source>
        <dbReference type="PROSITE" id="PS51462"/>
    </source>
</evidence>
<keyword evidence="3 5" id="KW-0378">Hydrolase</keyword>
<dbReference type="PRINTS" id="PR00502">
    <property type="entry name" value="NUDIXFAMILY"/>
</dbReference>
<evidence type="ECO:0000256" key="3">
    <source>
        <dbReference type="ARBA" id="ARBA00022801"/>
    </source>
</evidence>
<dbReference type="GO" id="GO:0016787">
    <property type="term" value="F:hydrolase activity"/>
    <property type="evidence" value="ECO:0007669"/>
    <property type="project" value="UniProtKB-KW"/>
</dbReference>
<comment type="cofactor">
    <cofactor evidence="1">
        <name>Mg(2+)</name>
        <dbReference type="ChEBI" id="CHEBI:18420"/>
    </cofactor>
</comment>
<proteinExistence type="inferred from homology"/>